<dbReference type="EMBL" id="QUWV01000070">
    <property type="protein sequence ID" value="RFD19872.1"/>
    <property type="molecule type" value="Genomic_DNA"/>
</dbReference>
<keyword evidence="7" id="KW-0653">Protein transport</keyword>
<feature type="compositionally biased region" description="Low complexity" evidence="10">
    <location>
        <begin position="215"/>
        <end position="231"/>
    </location>
</feature>
<feature type="compositionally biased region" description="Basic and acidic residues" evidence="10">
    <location>
        <begin position="145"/>
        <end position="159"/>
    </location>
</feature>
<comment type="similarity">
    <text evidence="2">Belongs to the TonB family.</text>
</comment>
<dbReference type="InterPro" id="IPR051045">
    <property type="entry name" value="TonB-dependent_transducer"/>
</dbReference>
<dbReference type="GO" id="GO:0055085">
    <property type="term" value="P:transmembrane transport"/>
    <property type="evidence" value="ECO:0007669"/>
    <property type="project" value="InterPro"/>
</dbReference>
<evidence type="ECO:0000256" key="4">
    <source>
        <dbReference type="ARBA" id="ARBA00022475"/>
    </source>
</evidence>
<feature type="region of interest" description="Disordered" evidence="10">
    <location>
        <begin position="107"/>
        <end position="269"/>
    </location>
</feature>
<dbReference type="Gene3D" id="3.30.1150.10">
    <property type="match status" value="1"/>
</dbReference>
<evidence type="ECO:0000256" key="7">
    <source>
        <dbReference type="ARBA" id="ARBA00022927"/>
    </source>
</evidence>
<dbReference type="Pfam" id="PF03544">
    <property type="entry name" value="TonB_C"/>
    <property type="match status" value="1"/>
</dbReference>
<dbReference type="PROSITE" id="PS52015">
    <property type="entry name" value="TONB_CTD"/>
    <property type="match status" value="1"/>
</dbReference>
<feature type="compositionally biased region" description="Polar residues" evidence="10">
    <location>
        <begin position="160"/>
        <end position="172"/>
    </location>
</feature>
<protein>
    <submittedName>
        <fullName evidence="12">TonB family protein</fullName>
    </submittedName>
</protein>
<comment type="caution">
    <text evidence="12">The sequence shown here is derived from an EMBL/GenBank/DDBJ whole genome shotgun (WGS) entry which is preliminary data.</text>
</comment>
<evidence type="ECO:0000256" key="10">
    <source>
        <dbReference type="SAM" id="MobiDB-lite"/>
    </source>
</evidence>
<dbReference type="AlphaFoldDB" id="A0A371Z045"/>
<dbReference type="GO" id="GO:0015031">
    <property type="term" value="P:protein transport"/>
    <property type="evidence" value="ECO:0007669"/>
    <property type="project" value="UniProtKB-KW"/>
</dbReference>
<evidence type="ECO:0000313" key="12">
    <source>
        <dbReference type="EMBL" id="RFD19872.1"/>
    </source>
</evidence>
<dbReference type="RefSeq" id="WP_116703026.1">
    <property type="nucleotide sequence ID" value="NZ_QUWV01000070.1"/>
</dbReference>
<dbReference type="PANTHER" id="PTHR33446">
    <property type="entry name" value="PROTEIN TONB-RELATED"/>
    <property type="match status" value="1"/>
</dbReference>
<evidence type="ECO:0000256" key="6">
    <source>
        <dbReference type="ARBA" id="ARBA00022692"/>
    </source>
</evidence>
<dbReference type="GO" id="GO:0098797">
    <property type="term" value="C:plasma membrane protein complex"/>
    <property type="evidence" value="ECO:0007669"/>
    <property type="project" value="TreeGrafter"/>
</dbReference>
<evidence type="ECO:0000259" key="11">
    <source>
        <dbReference type="PROSITE" id="PS52015"/>
    </source>
</evidence>
<reference evidence="12 13" key="1">
    <citation type="submission" date="2018-08" db="EMBL/GenBank/DDBJ databases">
        <title>Komagataeibacter sp. AV 382.</title>
        <authorList>
            <person name="Skraban J."/>
            <person name="Trcek J."/>
        </authorList>
    </citation>
    <scope>NUCLEOTIDE SEQUENCE [LARGE SCALE GENOMIC DNA]</scope>
    <source>
        <strain evidence="12 13">AV 382</strain>
    </source>
</reference>
<dbReference type="PANTHER" id="PTHR33446:SF2">
    <property type="entry name" value="PROTEIN TONB"/>
    <property type="match status" value="1"/>
</dbReference>
<keyword evidence="4" id="KW-1003">Cell membrane</keyword>
<sequence>MTATLSPSSRWRNAVEPVLIPHGTGVTGTQPVSDAREHFQPPERERLLPGVVVPRPEGYRKLRPMLSGLIRPDTVETPGPGRSIAISGLVHAVLLAVILVESAHHRQHGSPEAMQSEPQVEMVFSPPTSSGLQGQSSPDMAGGENARHPQQDTQREPTAQEKNPNQPQNSEDSSPSANSPSAQTPSAPPLGEAPSDLSVPQSQQQDQFNPAMQTSGHGQHAAQQSHSPSSPNAYAALQHPMNWSFSASPLPRRDRHGRAGGTGGPIDLSLGPVVSNGKINAPYSSSTQIKGVSDDYGNELDRWIRSHMYYPEEAARAGEEGPSSVHVELDREGHVTKVRLTGQSGSYYLDAATVGMFRNAQLPPVPPDMQGDTFPIDLTINYILIRR</sequence>
<evidence type="ECO:0000256" key="3">
    <source>
        <dbReference type="ARBA" id="ARBA00022448"/>
    </source>
</evidence>
<evidence type="ECO:0000256" key="9">
    <source>
        <dbReference type="ARBA" id="ARBA00023136"/>
    </source>
</evidence>
<feature type="domain" description="TonB C-terminal" evidence="11">
    <location>
        <begin position="295"/>
        <end position="387"/>
    </location>
</feature>
<keyword evidence="3" id="KW-0813">Transport</keyword>
<dbReference type="NCBIfam" id="TIGR01352">
    <property type="entry name" value="tonB_Cterm"/>
    <property type="match status" value="1"/>
</dbReference>
<evidence type="ECO:0000256" key="1">
    <source>
        <dbReference type="ARBA" id="ARBA00004383"/>
    </source>
</evidence>
<feature type="compositionally biased region" description="Polar residues" evidence="10">
    <location>
        <begin position="126"/>
        <end position="138"/>
    </location>
</feature>
<gene>
    <name evidence="12" type="ORF">DY926_08805</name>
</gene>
<feature type="region of interest" description="Disordered" evidence="10">
    <location>
        <begin position="18"/>
        <end position="40"/>
    </location>
</feature>
<dbReference type="Proteomes" id="UP000262371">
    <property type="component" value="Unassembled WGS sequence"/>
</dbReference>
<evidence type="ECO:0000256" key="8">
    <source>
        <dbReference type="ARBA" id="ARBA00022989"/>
    </source>
</evidence>
<keyword evidence="8" id="KW-1133">Transmembrane helix</keyword>
<feature type="compositionally biased region" description="Low complexity" evidence="10">
    <location>
        <begin position="173"/>
        <end position="185"/>
    </location>
</feature>
<proteinExistence type="inferred from homology"/>
<dbReference type="SUPFAM" id="SSF74653">
    <property type="entry name" value="TolA/TonB C-terminal domain"/>
    <property type="match status" value="1"/>
</dbReference>
<comment type="subcellular location">
    <subcellularLocation>
        <location evidence="1">Cell inner membrane</location>
        <topology evidence="1">Single-pass membrane protein</topology>
        <orientation evidence="1">Periplasmic side</orientation>
    </subcellularLocation>
</comment>
<dbReference type="GO" id="GO:0031992">
    <property type="term" value="F:energy transducer activity"/>
    <property type="evidence" value="ECO:0007669"/>
    <property type="project" value="TreeGrafter"/>
</dbReference>
<keyword evidence="13" id="KW-1185">Reference proteome</keyword>
<dbReference type="InterPro" id="IPR037682">
    <property type="entry name" value="TonB_C"/>
</dbReference>
<accession>A0A371Z045</accession>
<dbReference type="InterPro" id="IPR006260">
    <property type="entry name" value="TonB/TolA_C"/>
</dbReference>
<evidence type="ECO:0000256" key="5">
    <source>
        <dbReference type="ARBA" id="ARBA00022519"/>
    </source>
</evidence>
<name>A0A371Z045_9PROT</name>
<keyword evidence="6" id="KW-0812">Transmembrane</keyword>
<keyword evidence="9" id="KW-0472">Membrane</keyword>
<dbReference type="OrthoDB" id="7280794at2"/>
<evidence type="ECO:0000313" key="13">
    <source>
        <dbReference type="Proteomes" id="UP000262371"/>
    </source>
</evidence>
<organism evidence="12 13">
    <name type="scientific">Komagataeibacter melaceti</name>
    <dbReference type="NCBI Taxonomy" id="2766577"/>
    <lineage>
        <taxon>Bacteria</taxon>
        <taxon>Pseudomonadati</taxon>
        <taxon>Pseudomonadota</taxon>
        <taxon>Alphaproteobacteria</taxon>
        <taxon>Acetobacterales</taxon>
        <taxon>Acetobacteraceae</taxon>
        <taxon>Komagataeibacter</taxon>
    </lineage>
</organism>
<feature type="compositionally biased region" description="Polar residues" evidence="10">
    <location>
        <begin position="198"/>
        <end position="214"/>
    </location>
</feature>
<evidence type="ECO:0000256" key="2">
    <source>
        <dbReference type="ARBA" id="ARBA00006555"/>
    </source>
</evidence>
<keyword evidence="5" id="KW-0997">Cell inner membrane</keyword>